<dbReference type="InterPro" id="IPR000718">
    <property type="entry name" value="Peptidase_M13"/>
</dbReference>
<feature type="non-terminal residue" evidence="3">
    <location>
        <position position="1"/>
    </location>
</feature>
<organism evidence="3 4">
    <name type="scientific">Trichostrongylus colubriformis</name>
    <name type="common">Black scour worm</name>
    <dbReference type="NCBI Taxonomy" id="6319"/>
    <lineage>
        <taxon>Eukaryota</taxon>
        <taxon>Metazoa</taxon>
        <taxon>Ecdysozoa</taxon>
        <taxon>Nematoda</taxon>
        <taxon>Chromadorea</taxon>
        <taxon>Rhabditida</taxon>
        <taxon>Rhabditina</taxon>
        <taxon>Rhabditomorpha</taxon>
        <taxon>Strongyloidea</taxon>
        <taxon>Trichostrongylidae</taxon>
        <taxon>Trichostrongylus</taxon>
    </lineage>
</organism>
<sequence length="79" mass="9502">WFIGINDSPVKLTRRETCFAKTYDFYPVALLAMYARSKPTEILRPMAEEMAREIITAFKDEVKENKWMDRTFKKVWHLK</sequence>
<dbReference type="Pfam" id="PF05649">
    <property type="entry name" value="Peptidase_M13_N"/>
    <property type="match status" value="1"/>
</dbReference>
<reference evidence="3 4" key="1">
    <citation type="submission" date="2019-10" db="EMBL/GenBank/DDBJ databases">
        <title>Assembly and Annotation for the nematode Trichostrongylus colubriformis.</title>
        <authorList>
            <person name="Martin J."/>
        </authorList>
    </citation>
    <scope>NUCLEOTIDE SEQUENCE [LARGE SCALE GENOMIC DNA]</scope>
    <source>
        <strain evidence="3">G859</strain>
        <tissue evidence="3">Whole worm</tissue>
    </source>
</reference>
<proteinExistence type="inferred from homology"/>
<protein>
    <recommendedName>
        <fullName evidence="2">Peptidase M13 N-terminal domain-containing protein</fullName>
    </recommendedName>
</protein>
<dbReference type="InterPro" id="IPR008753">
    <property type="entry name" value="Peptidase_M13_N"/>
</dbReference>
<dbReference type="Gene3D" id="1.10.1380.10">
    <property type="entry name" value="Neutral endopeptidase , domain2"/>
    <property type="match status" value="1"/>
</dbReference>
<keyword evidence="4" id="KW-1185">Reference proteome</keyword>
<dbReference type="AlphaFoldDB" id="A0AAN8G025"/>
<dbReference type="PROSITE" id="PS51885">
    <property type="entry name" value="NEPRILYSIN"/>
    <property type="match status" value="1"/>
</dbReference>
<comment type="caution">
    <text evidence="3">The sequence shown here is derived from an EMBL/GenBank/DDBJ whole genome shotgun (WGS) entry which is preliminary data.</text>
</comment>
<dbReference type="Proteomes" id="UP001331761">
    <property type="component" value="Unassembled WGS sequence"/>
</dbReference>
<name>A0AAN8G025_TRICO</name>
<evidence type="ECO:0000313" key="3">
    <source>
        <dbReference type="EMBL" id="KAK5984582.1"/>
    </source>
</evidence>
<dbReference type="InterPro" id="IPR042089">
    <property type="entry name" value="Peptidase_M13_dom_2"/>
</dbReference>
<dbReference type="EMBL" id="WIXE01002702">
    <property type="protein sequence ID" value="KAK5984582.1"/>
    <property type="molecule type" value="Genomic_DNA"/>
</dbReference>
<evidence type="ECO:0000259" key="2">
    <source>
        <dbReference type="Pfam" id="PF05649"/>
    </source>
</evidence>
<comment type="similarity">
    <text evidence="1">Belongs to the peptidase M13 family.</text>
</comment>
<evidence type="ECO:0000313" key="4">
    <source>
        <dbReference type="Proteomes" id="UP001331761"/>
    </source>
</evidence>
<evidence type="ECO:0000256" key="1">
    <source>
        <dbReference type="ARBA" id="ARBA00007357"/>
    </source>
</evidence>
<feature type="domain" description="Peptidase M13 N-terminal" evidence="2">
    <location>
        <begin position="13"/>
        <end position="76"/>
    </location>
</feature>
<dbReference type="GO" id="GO:0004222">
    <property type="term" value="F:metalloendopeptidase activity"/>
    <property type="evidence" value="ECO:0007669"/>
    <property type="project" value="InterPro"/>
</dbReference>
<gene>
    <name evidence="3" type="ORF">GCK32_021475</name>
</gene>
<accession>A0AAN8G025</accession>
<dbReference type="SUPFAM" id="SSF55486">
    <property type="entry name" value="Metalloproteases ('zincins'), catalytic domain"/>
    <property type="match status" value="1"/>
</dbReference>
<dbReference type="GO" id="GO:0006508">
    <property type="term" value="P:proteolysis"/>
    <property type="evidence" value="ECO:0007669"/>
    <property type="project" value="InterPro"/>
</dbReference>